<feature type="transmembrane region" description="Helical" evidence="1">
    <location>
        <begin position="179"/>
        <end position="196"/>
    </location>
</feature>
<evidence type="ECO:0000313" key="2">
    <source>
        <dbReference type="EMBL" id="MEX6690783.1"/>
    </source>
</evidence>
<keyword evidence="1" id="KW-0812">Transmembrane</keyword>
<feature type="transmembrane region" description="Helical" evidence="1">
    <location>
        <begin position="202"/>
        <end position="219"/>
    </location>
</feature>
<sequence>MKLSSITRYLFIGILFPLLIQYVMYYRFTSNYQPNIFSESGFRTFYENSVFKYRVLGRELHLWLYHKLKEKKSLQNMKEGKIYEKRLFALDPNADPLFYMVYYIINGVFSVLLALGLLYLFDHTSWFNMNETDKIFTTVILTLIIAITQFVPTPYDIPAYFFEVITFTVFLKYLRSNNNLLLVIATCALIFIATLIRESAVLILSLMAAIYFTINGLDWSWIKKMILPVISFFVAYVGLRMYVNSTTVQISENSKLSQNLSLRPSAMLGIFIAIIIFYLLFKAATKAENKKLVRNFILFTLPYVVMIFFIGLLIEFRLWVPLMLGTAMLYKLNLNAFDSSHSIDEKRSVLSANT</sequence>
<evidence type="ECO:0000313" key="3">
    <source>
        <dbReference type="Proteomes" id="UP001560573"/>
    </source>
</evidence>
<dbReference type="Proteomes" id="UP001560573">
    <property type="component" value="Unassembled WGS sequence"/>
</dbReference>
<feature type="transmembrane region" description="Helical" evidence="1">
    <location>
        <begin position="100"/>
        <end position="121"/>
    </location>
</feature>
<dbReference type="RefSeq" id="WP_369332198.1">
    <property type="nucleotide sequence ID" value="NZ_JAULBC010000010.1"/>
</dbReference>
<evidence type="ECO:0008006" key="4">
    <source>
        <dbReference type="Google" id="ProtNLM"/>
    </source>
</evidence>
<feature type="transmembrane region" description="Helical" evidence="1">
    <location>
        <begin position="226"/>
        <end position="243"/>
    </location>
</feature>
<feature type="transmembrane region" description="Helical" evidence="1">
    <location>
        <begin position="263"/>
        <end position="281"/>
    </location>
</feature>
<protein>
    <recommendedName>
        <fullName evidence="4">Glycosyltransferase RgtA/B/C/D-like domain-containing protein</fullName>
    </recommendedName>
</protein>
<proteinExistence type="predicted"/>
<dbReference type="EMBL" id="JAULBC010000010">
    <property type="protein sequence ID" value="MEX6690783.1"/>
    <property type="molecule type" value="Genomic_DNA"/>
</dbReference>
<feature type="transmembrane region" description="Helical" evidence="1">
    <location>
        <begin position="9"/>
        <end position="28"/>
    </location>
</feature>
<feature type="transmembrane region" description="Helical" evidence="1">
    <location>
        <begin position="157"/>
        <end position="174"/>
    </location>
</feature>
<accession>A0ABV3ZPP5</accession>
<feature type="transmembrane region" description="Helical" evidence="1">
    <location>
        <begin position="133"/>
        <end position="151"/>
    </location>
</feature>
<keyword evidence="3" id="KW-1185">Reference proteome</keyword>
<comment type="caution">
    <text evidence="2">The sequence shown here is derived from an EMBL/GenBank/DDBJ whole genome shotgun (WGS) entry which is preliminary data.</text>
</comment>
<evidence type="ECO:0000256" key="1">
    <source>
        <dbReference type="SAM" id="Phobius"/>
    </source>
</evidence>
<gene>
    <name evidence="2" type="ORF">QTN47_24965</name>
</gene>
<organism evidence="2 3">
    <name type="scientific">Danxiaibacter flavus</name>
    <dbReference type="NCBI Taxonomy" id="3049108"/>
    <lineage>
        <taxon>Bacteria</taxon>
        <taxon>Pseudomonadati</taxon>
        <taxon>Bacteroidota</taxon>
        <taxon>Chitinophagia</taxon>
        <taxon>Chitinophagales</taxon>
        <taxon>Chitinophagaceae</taxon>
        <taxon>Danxiaibacter</taxon>
    </lineage>
</organism>
<reference evidence="2 3" key="1">
    <citation type="submission" date="2023-07" db="EMBL/GenBank/DDBJ databases">
        <authorList>
            <person name="Lian W.-H."/>
        </authorList>
    </citation>
    <scope>NUCLEOTIDE SEQUENCE [LARGE SCALE GENOMIC DNA]</scope>
    <source>
        <strain evidence="2 3">SYSU DXS3180</strain>
    </source>
</reference>
<name>A0ABV3ZPP5_9BACT</name>
<keyword evidence="1" id="KW-1133">Transmembrane helix</keyword>
<feature type="transmembrane region" description="Helical" evidence="1">
    <location>
        <begin position="293"/>
        <end position="314"/>
    </location>
</feature>
<keyword evidence="1" id="KW-0472">Membrane</keyword>